<reference evidence="5" key="2">
    <citation type="submission" date="2016-10" db="EMBL/GenBank/DDBJ databases">
        <authorList>
            <person name="de Groot N.N."/>
        </authorList>
    </citation>
    <scope>NUCLEOTIDE SEQUENCE [LARGE SCALE GENOMIC DNA]</scope>
    <source>
        <strain evidence="5">ATCC 20501</strain>
    </source>
</reference>
<dbReference type="GO" id="GO:0003700">
    <property type="term" value="F:DNA-binding transcription factor activity"/>
    <property type="evidence" value="ECO:0007669"/>
    <property type="project" value="TreeGrafter"/>
</dbReference>
<dbReference type="SMR" id="A0A1H6E4R5"/>
<keyword evidence="2" id="KW-0238">DNA-binding</keyword>
<dbReference type="Gene3D" id="1.10.10.60">
    <property type="entry name" value="Homeodomain-like"/>
    <property type="match status" value="1"/>
</dbReference>
<dbReference type="InterPro" id="IPR001647">
    <property type="entry name" value="HTH_TetR"/>
</dbReference>
<gene>
    <name evidence="5" type="ORF">SAMN02982929_05628</name>
    <name evidence="6" type="ORF">SAMN05216506_104158</name>
</gene>
<dbReference type="Proteomes" id="UP000236729">
    <property type="component" value="Unassembled WGS sequence"/>
</dbReference>
<evidence type="ECO:0000313" key="8">
    <source>
        <dbReference type="Proteomes" id="UP000236729"/>
    </source>
</evidence>
<dbReference type="RefSeq" id="WP_093351553.1">
    <property type="nucleotide sequence ID" value="NZ_FNVB01000009.1"/>
</dbReference>
<keyword evidence="1" id="KW-0805">Transcription regulation</keyword>
<dbReference type="Proteomes" id="UP000199690">
    <property type="component" value="Unassembled WGS sequence"/>
</dbReference>
<name>A0A1H6E4R5_9PSEU</name>
<evidence type="ECO:0000313" key="6">
    <source>
        <dbReference type="EMBL" id="SFD39664.1"/>
    </source>
</evidence>
<dbReference type="AlphaFoldDB" id="A0A1H6E4R5"/>
<dbReference type="SUPFAM" id="SSF48498">
    <property type="entry name" value="Tetracyclin repressor-like, C-terminal domain"/>
    <property type="match status" value="1"/>
</dbReference>
<keyword evidence="3" id="KW-0804">Transcription</keyword>
<keyword evidence="7" id="KW-1185">Reference proteome</keyword>
<dbReference type="Gene3D" id="1.10.357.10">
    <property type="entry name" value="Tetracycline Repressor, domain 2"/>
    <property type="match status" value="1"/>
</dbReference>
<protein>
    <submittedName>
        <fullName evidence="5">Transcriptional regulator, TetR family</fullName>
    </submittedName>
</protein>
<evidence type="ECO:0000256" key="3">
    <source>
        <dbReference type="ARBA" id="ARBA00023163"/>
    </source>
</evidence>
<organism evidence="5 8">
    <name type="scientific">Saccharopolyspora kobensis</name>
    <dbReference type="NCBI Taxonomy" id="146035"/>
    <lineage>
        <taxon>Bacteria</taxon>
        <taxon>Bacillati</taxon>
        <taxon>Actinomycetota</taxon>
        <taxon>Actinomycetes</taxon>
        <taxon>Pseudonocardiales</taxon>
        <taxon>Pseudonocardiaceae</taxon>
        <taxon>Saccharopolyspora</taxon>
    </lineage>
</organism>
<dbReference type="InterPro" id="IPR009057">
    <property type="entry name" value="Homeodomain-like_sf"/>
</dbReference>
<sequence>MRANFSSDEQSRSFTEQGRRAQIVAAAIEAIVELGYPRASFGQIAKRAGLSSTGMISYHFKNKAELMRQVVADVYRTAEELVGARVVAADTARGQLRAFIEASADFYRTHHPQLRALTEILINERGGDPVLPHRREIEGLAELFRAGQRAGEFRDFDPHVMAVTLRHALDGVALRLGTEADTDADLYARELATTFDLATRADQEKP</sequence>
<evidence type="ECO:0000313" key="7">
    <source>
        <dbReference type="Proteomes" id="UP000199690"/>
    </source>
</evidence>
<dbReference type="PANTHER" id="PTHR30055">
    <property type="entry name" value="HTH-TYPE TRANSCRIPTIONAL REGULATOR RUTR"/>
    <property type="match status" value="1"/>
</dbReference>
<proteinExistence type="predicted"/>
<dbReference type="EMBL" id="FNVB01000009">
    <property type="protein sequence ID" value="SEG92670.1"/>
    <property type="molecule type" value="Genomic_DNA"/>
</dbReference>
<dbReference type="SUPFAM" id="SSF46689">
    <property type="entry name" value="Homeodomain-like"/>
    <property type="match status" value="1"/>
</dbReference>
<evidence type="ECO:0000256" key="2">
    <source>
        <dbReference type="ARBA" id="ARBA00023125"/>
    </source>
</evidence>
<dbReference type="InterPro" id="IPR050109">
    <property type="entry name" value="HTH-type_TetR-like_transc_reg"/>
</dbReference>
<reference evidence="7 8" key="1">
    <citation type="submission" date="2016-10" db="EMBL/GenBank/DDBJ databases">
        <authorList>
            <person name="Varghese N."/>
            <person name="Submissions S."/>
        </authorList>
    </citation>
    <scope>NUCLEOTIDE SEQUENCE [LARGE SCALE GENOMIC DNA]</scope>
    <source>
        <strain evidence="8">ATCC 20501</strain>
        <strain evidence="6 7">CGMCC 4.3529</strain>
    </source>
</reference>
<dbReference type="EMBL" id="FOME01000004">
    <property type="protein sequence ID" value="SFD39664.1"/>
    <property type="molecule type" value="Genomic_DNA"/>
</dbReference>
<evidence type="ECO:0000259" key="4">
    <source>
        <dbReference type="Pfam" id="PF00440"/>
    </source>
</evidence>
<accession>A0A1I1RZC7</accession>
<accession>A0A1H6E4R5</accession>
<dbReference type="GO" id="GO:0000976">
    <property type="term" value="F:transcription cis-regulatory region binding"/>
    <property type="evidence" value="ECO:0007669"/>
    <property type="project" value="TreeGrafter"/>
</dbReference>
<dbReference type="Pfam" id="PF00440">
    <property type="entry name" value="TetR_N"/>
    <property type="match status" value="1"/>
</dbReference>
<evidence type="ECO:0000313" key="5">
    <source>
        <dbReference type="EMBL" id="SEG92670.1"/>
    </source>
</evidence>
<evidence type="ECO:0000256" key="1">
    <source>
        <dbReference type="ARBA" id="ARBA00023015"/>
    </source>
</evidence>
<dbReference type="InterPro" id="IPR036271">
    <property type="entry name" value="Tet_transcr_reg_TetR-rel_C_sf"/>
</dbReference>
<dbReference type="PANTHER" id="PTHR30055:SF234">
    <property type="entry name" value="HTH-TYPE TRANSCRIPTIONAL REGULATOR BETI"/>
    <property type="match status" value="1"/>
</dbReference>
<feature type="domain" description="HTH tetR-type" evidence="4">
    <location>
        <begin position="23"/>
        <end position="69"/>
    </location>
</feature>